<reference evidence="2" key="1">
    <citation type="submission" date="2022-03" db="EMBL/GenBank/DDBJ databases">
        <authorList>
            <person name="Martin H S."/>
        </authorList>
    </citation>
    <scope>NUCLEOTIDE SEQUENCE</scope>
</reference>
<sequence>MAPRFGAKPRPGANGHANCRLQKRARASLSLRLPRSRPSAVGVDSRLFGTPPSVEDSTPEKEAAKTVLDESVAGSVLIEAPSPAGGTPKGPQTPEDRFVLAEHPDINPNPHSLCEIELYPHTLAGHYRSQATTPHGSKYPTLPDCDSYASNAGARIALRVQNTTCGGRIRRLTQFTRSPSWVLMQLMGNVAASQVFLVQLSLHGTNTSFAFVQFMIGYTAK</sequence>
<feature type="compositionally biased region" description="Low complexity" evidence="1">
    <location>
        <begin position="27"/>
        <end position="40"/>
    </location>
</feature>
<dbReference type="EMBL" id="OW152818">
    <property type="protein sequence ID" value="CAH2071790.1"/>
    <property type="molecule type" value="Genomic_DNA"/>
</dbReference>
<name>A0ABN8IZ60_9NEOP</name>
<gene>
    <name evidence="2" type="ORF">IPOD504_LOCUS15269</name>
</gene>
<evidence type="ECO:0000313" key="3">
    <source>
        <dbReference type="Proteomes" id="UP000837857"/>
    </source>
</evidence>
<accession>A0ABN8IZ60</accession>
<organism evidence="2 3">
    <name type="scientific">Iphiclides podalirius</name>
    <name type="common">scarce swallowtail</name>
    <dbReference type="NCBI Taxonomy" id="110791"/>
    <lineage>
        <taxon>Eukaryota</taxon>
        <taxon>Metazoa</taxon>
        <taxon>Ecdysozoa</taxon>
        <taxon>Arthropoda</taxon>
        <taxon>Hexapoda</taxon>
        <taxon>Insecta</taxon>
        <taxon>Pterygota</taxon>
        <taxon>Neoptera</taxon>
        <taxon>Endopterygota</taxon>
        <taxon>Lepidoptera</taxon>
        <taxon>Glossata</taxon>
        <taxon>Ditrysia</taxon>
        <taxon>Papilionoidea</taxon>
        <taxon>Papilionidae</taxon>
        <taxon>Papilioninae</taxon>
        <taxon>Iphiclides</taxon>
    </lineage>
</organism>
<dbReference type="Proteomes" id="UP000837857">
    <property type="component" value="Chromosome 6"/>
</dbReference>
<evidence type="ECO:0000256" key="1">
    <source>
        <dbReference type="SAM" id="MobiDB-lite"/>
    </source>
</evidence>
<proteinExistence type="predicted"/>
<keyword evidence="3" id="KW-1185">Reference proteome</keyword>
<protein>
    <submittedName>
        <fullName evidence="2">Uncharacterized protein</fullName>
    </submittedName>
</protein>
<evidence type="ECO:0000313" key="2">
    <source>
        <dbReference type="EMBL" id="CAH2071790.1"/>
    </source>
</evidence>
<feature type="region of interest" description="Disordered" evidence="1">
    <location>
        <begin position="1"/>
        <end position="60"/>
    </location>
</feature>
<feature type="non-terminal residue" evidence="2">
    <location>
        <position position="221"/>
    </location>
</feature>